<feature type="transmembrane region" description="Helical" evidence="12">
    <location>
        <begin position="207"/>
        <end position="225"/>
    </location>
</feature>
<evidence type="ECO:0000256" key="7">
    <source>
        <dbReference type="ARBA" id="ARBA00022989"/>
    </source>
</evidence>
<evidence type="ECO:0000256" key="11">
    <source>
        <dbReference type="ARBA" id="ARBA00023136"/>
    </source>
</evidence>
<dbReference type="GO" id="GO:0006629">
    <property type="term" value="P:lipid metabolic process"/>
    <property type="evidence" value="ECO:0007669"/>
    <property type="project" value="InterPro"/>
</dbReference>
<accession>A0A0P7IYJ0</accession>
<dbReference type="STRING" id="154981.AKJ29_12795"/>
<feature type="transmembrane region" description="Helical" evidence="12">
    <location>
        <begin position="76"/>
        <end position="107"/>
    </location>
</feature>
<evidence type="ECO:0000256" key="12">
    <source>
        <dbReference type="SAM" id="Phobius"/>
    </source>
</evidence>
<keyword evidence="10 14" id="KW-0503">Monooxygenase</keyword>
<comment type="similarity">
    <text evidence="2">Belongs to the fatty acid desaturase type 1 family. AlkB subfamily.</text>
</comment>
<feature type="transmembrane region" description="Helical" evidence="12">
    <location>
        <begin position="127"/>
        <end position="145"/>
    </location>
</feature>
<keyword evidence="3" id="KW-1003">Cell membrane</keyword>
<dbReference type="InterPro" id="IPR005804">
    <property type="entry name" value="FA_desaturase_dom"/>
</dbReference>
<evidence type="ECO:0000256" key="4">
    <source>
        <dbReference type="ARBA" id="ARBA00022519"/>
    </source>
</evidence>
<keyword evidence="9" id="KW-0408">Iron</keyword>
<evidence type="ECO:0000256" key="3">
    <source>
        <dbReference type="ARBA" id="ARBA00022475"/>
    </source>
</evidence>
<name>A0A0P7IYJ0_9RHOB</name>
<organism evidence="14 15">
    <name type="scientific">Aliiroseovarius crassostreae</name>
    <dbReference type="NCBI Taxonomy" id="154981"/>
    <lineage>
        <taxon>Bacteria</taxon>
        <taxon>Pseudomonadati</taxon>
        <taxon>Pseudomonadota</taxon>
        <taxon>Alphaproteobacteria</taxon>
        <taxon>Rhodobacterales</taxon>
        <taxon>Paracoccaceae</taxon>
        <taxon>Aliiroseovarius</taxon>
    </lineage>
</organism>
<dbReference type="AlphaFoldDB" id="A0A0P7IYJ0"/>
<evidence type="ECO:0000256" key="9">
    <source>
        <dbReference type="ARBA" id="ARBA00023004"/>
    </source>
</evidence>
<sequence>MGYKLRYFAMAALTPVALLLLGGVLGGWFAVSALIYMTLLSFVLDEWIGKLAGTADPEADFTAANQLSILLATAHFILLLLVVFALSGGTGIGIFPGIALALAAGLFFGQVSNSNAHELIHRSDKRLFILGKLVYISLLFGHHTSAHNKVHHRFVATEDDPNSAREGESFYAFAPRAWIGSFTAGYAMEKADIARAKQAGKWRVNPYAGYLAGAAIMLILVGTIFGAKGLAAYLFLCFYAQIQLLLSDYVQHYGLMRARVENGGYEPVGDHHSWNSPHWFTSHLMMNAPRHSDHHAHPMRPYPALRLPDATRAPMLPYPLPTMATLALFPPVWKRVMRRSLAKWEMIRKL</sequence>
<dbReference type="GO" id="GO:0046872">
    <property type="term" value="F:metal ion binding"/>
    <property type="evidence" value="ECO:0007669"/>
    <property type="project" value="UniProtKB-KW"/>
</dbReference>
<keyword evidence="5 12" id="KW-0812">Transmembrane</keyword>
<dbReference type="PANTHER" id="PTHR38674">
    <property type="entry name" value="ALKANE 1-MONOOXYGENASE 1"/>
    <property type="match status" value="1"/>
</dbReference>
<evidence type="ECO:0000259" key="13">
    <source>
        <dbReference type="Pfam" id="PF00487"/>
    </source>
</evidence>
<dbReference type="GO" id="GO:0005886">
    <property type="term" value="C:plasma membrane"/>
    <property type="evidence" value="ECO:0007669"/>
    <property type="project" value="UniProtKB-SubCell"/>
</dbReference>
<feature type="domain" description="Fatty acid desaturase" evidence="13">
    <location>
        <begin position="98"/>
        <end position="310"/>
    </location>
</feature>
<keyword evidence="15" id="KW-1185">Reference proteome</keyword>
<comment type="subcellular location">
    <subcellularLocation>
        <location evidence="1">Cell inner membrane</location>
        <topology evidence="1">Multi-pass membrane protein</topology>
    </subcellularLocation>
</comment>
<evidence type="ECO:0000313" key="14">
    <source>
        <dbReference type="EMBL" id="KPN63820.1"/>
    </source>
</evidence>
<keyword evidence="7 12" id="KW-1133">Transmembrane helix</keyword>
<keyword evidence="6" id="KW-0479">Metal-binding</keyword>
<reference evidence="14 15" key="1">
    <citation type="submission" date="2015-09" db="EMBL/GenBank/DDBJ databases">
        <title>Draft genome sequence of Aliiroseovarius crassostreae CV919-312TSm, the causative agent of Roseovarius Oyster Disease (formerly Juvenile Oyster Disease).</title>
        <authorList>
            <person name="Kessner L."/>
            <person name="Spinard E."/>
            <person name="Nelson D."/>
        </authorList>
    </citation>
    <scope>NUCLEOTIDE SEQUENCE [LARGE SCALE GENOMIC DNA]</scope>
    <source>
        <strain evidence="14 15">CV919-312</strain>
    </source>
</reference>
<evidence type="ECO:0000256" key="5">
    <source>
        <dbReference type="ARBA" id="ARBA00022692"/>
    </source>
</evidence>
<dbReference type="CDD" id="cd03512">
    <property type="entry name" value="Alkane-hydroxylase"/>
    <property type="match status" value="1"/>
</dbReference>
<evidence type="ECO:0000256" key="8">
    <source>
        <dbReference type="ARBA" id="ARBA00023002"/>
    </source>
</evidence>
<feature type="transmembrane region" description="Helical" evidence="12">
    <location>
        <begin position="7"/>
        <end position="37"/>
    </location>
</feature>
<evidence type="ECO:0000256" key="10">
    <source>
        <dbReference type="ARBA" id="ARBA00023033"/>
    </source>
</evidence>
<evidence type="ECO:0000256" key="6">
    <source>
        <dbReference type="ARBA" id="ARBA00022723"/>
    </source>
</evidence>
<dbReference type="Pfam" id="PF00487">
    <property type="entry name" value="FA_desaturase"/>
    <property type="match status" value="1"/>
</dbReference>
<dbReference type="RefSeq" id="WP_055190534.1">
    <property type="nucleotide sequence ID" value="NZ_FPBS01000026.1"/>
</dbReference>
<gene>
    <name evidence="14" type="ORF">AKJ29_12795</name>
</gene>
<evidence type="ECO:0000256" key="2">
    <source>
        <dbReference type="ARBA" id="ARBA00010823"/>
    </source>
</evidence>
<evidence type="ECO:0000313" key="15">
    <source>
        <dbReference type="Proteomes" id="UP000050471"/>
    </source>
</evidence>
<dbReference type="EMBL" id="LKBA01000006">
    <property type="protein sequence ID" value="KPN63820.1"/>
    <property type="molecule type" value="Genomic_DNA"/>
</dbReference>
<proteinExistence type="inferred from homology"/>
<dbReference type="Proteomes" id="UP000050471">
    <property type="component" value="Unassembled WGS sequence"/>
</dbReference>
<comment type="caution">
    <text evidence="14">The sequence shown here is derived from an EMBL/GenBank/DDBJ whole genome shotgun (WGS) entry which is preliminary data.</text>
</comment>
<keyword evidence="11 12" id="KW-0472">Membrane</keyword>
<keyword evidence="4" id="KW-0997">Cell inner membrane</keyword>
<dbReference type="OrthoDB" id="4759734at2"/>
<dbReference type="PANTHER" id="PTHR38674:SF1">
    <property type="entry name" value="ALKANE 1-MONOOXYGENASE 1"/>
    <property type="match status" value="1"/>
</dbReference>
<dbReference type="InterPro" id="IPR033885">
    <property type="entry name" value="AlkB/XylM"/>
</dbReference>
<feature type="transmembrane region" description="Helical" evidence="12">
    <location>
        <begin position="231"/>
        <end position="250"/>
    </location>
</feature>
<evidence type="ECO:0000256" key="1">
    <source>
        <dbReference type="ARBA" id="ARBA00004429"/>
    </source>
</evidence>
<keyword evidence="8" id="KW-0560">Oxidoreductase</keyword>
<protein>
    <submittedName>
        <fullName evidence="14">Alkane 1-monooxygenase</fullName>
    </submittedName>
</protein>
<dbReference type="GO" id="GO:0004497">
    <property type="term" value="F:monooxygenase activity"/>
    <property type="evidence" value="ECO:0007669"/>
    <property type="project" value="UniProtKB-KW"/>
</dbReference>